<dbReference type="InterPro" id="IPR016177">
    <property type="entry name" value="DNA-bd_dom_sf"/>
</dbReference>
<evidence type="ECO:0000256" key="3">
    <source>
        <dbReference type="ARBA" id="ARBA00023125"/>
    </source>
</evidence>
<keyword evidence="2" id="KW-0805">Transcription regulation</keyword>
<dbReference type="CDD" id="cd00018">
    <property type="entry name" value="AP2"/>
    <property type="match status" value="1"/>
</dbReference>
<keyword evidence="4" id="KW-0804">Transcription</keyword>
<dbReference type="PANTHER" id="PTHR31190">
    <property type="entry name" value="DNA-BINDING DOMAIN"/>
    <property type="match status" value="1"/>
</dbReference>
<comment type="caution">
    <text evidence="7">The sequence shown here is derived from an EMBL/GenBank/DDBJ whole genome shotgun (WGS) entry which is preliminary data.</text>
</comment>
<keyword evidence="8" id="KW-1185">Reference proteome</keyword>
<dbReference type="Pfam" id="PF00847">
    <property type="entry name" value="AP2"/>
    <property type="match status" value="1"/>
</dbReference>
<accession>A0AA38CFI2</accession>
<evidence type="ECO:0000256" key="4">
    <source>
        <dbReference type="ARBA" id="ARBA00023163"/>
    </source>
</evidence>
<dbReference type="PANTHER" id="PTHR31190:SF374">
    <property type="entry name" value="AP2_ERF DOMAIN-CONTAINING PROTEIN"/>
    <property type="match status" value="1"/>
</dbReference>
<dbReference type="GO" id="GO:0003700">
    <property type="term" value="F:DNA-binding transcription factor activity"/>
    <property type="evidence" value="ECO:0007669"/>
    <property type="project" value="InterPro"/>
</dbReference>
<gene>
    <name evidence="7" type="ORF">KI387_011874</name>
</gene>
<comment type="subcellular location">
    <subcellularLocation>
        <location evidence="1">Nucleus</location>
    </subcellularLocation>
</comment>
<dbReference type="GO" id="GO:0009873">
    <property type="term" value="P:ethylene-activated signaling pathway"/>
    <property type="evidence" value="ECO:0007669"/>
    <property type="project" value="InterPro"/>
</dbReference>
<dbReference type="GO" id="GO:0003677">
    <property type="term" value="F:DNA binding"/>
    <property type="evidence" value="ECO:0007669"/>
    <property type="project" value="UniProtKB-KW"/>
</dbReference>
<organism evidence="7 8">
    <name type="scientific">Taxus chinensis</name>
    <name type="common">Chinese yew</name>
    <name type="synonym">Taxus wallichiana var. chinensis</name>
    <dbReference type="NCBI Taxonomy" id="29808"/>
    <lineage>
        <taxon>Eukaryota</taxon>
        <taxon>Viridiplantae</taxon>
        <taxon>Streptophyta</taxon>
        <taxon>Embryophyta</taxon>
        <taxon>Tracheophyta</taxon>
        <taxon>Spermatophyta</taxon>
        <taxon>Pinopsida</taxon>
        <taxon>Pinidae</taxon>
        <taxon>Conifers II</taxon>
        <taxon>Cupressales</taxon>
        <taxon>Taxaceae</taxon>
        <taxon>Taxus</taxon>
    </lineage>
</organism>
<dbReference type="EMBL" id="JAHRHJ020000009">
    <property type="protein sequence ID" value="KAH9300291.1"/>
    <property type="molecule type" value="Genomic_DNA"/>
</dbReference>
<dbReference type="InterPro" id="IPR044808">
    <property type="entry name" value="ERF_plant"/>
</dbReference>
<dbReference type="PRINTS" id="PR00367">
    <property type="entry name" value="ETHRSPELEMNT"/>
</dbReference>
<sequence length="216" mass="24502">MSEVSGVKRRGCGSEQFLPEESFQSYSSYANALKHKTTRLYDRVFSRGPFLGAKQGQLEDFSYNPKILADLSTFEKIGRDLLGDDAISACTLLQYFRFNLHSQDFERNSKDNDDQLLLKEEPVKLESNSEIRKYGGEESKKTKKIRSYRGVRRRAWGKFAAEIRDPVKSKRIWLGTFGTAEAAATAYDRAAFRIRGARALLNFPLTVNSSSSQTKS</sequence>
<dbReference type="InterPro" id="IPR001471">
    <property type="entry name" value="AP2/ERF_dom"/>
</dbReference>
<dbReference type="PROSITE" id="PS51032">
    <property type="entry name" value="AP2_ERF"/>
    <property type="match status" value="1"/>
</dbReference>
<dbReference type="SUPFAM" id="SSF54171">
    <property type="entry name" value="DNA-binding domain"/>
    <property type="match status" value="1"/>
</dbReference>
<protein>
    <recommendedName>
        <fullName evidence="6">AP2/ERF domain-containing protein</fullName>
    </recommendedName>
</protein>
<reference evidence="7 8" key="1">
    <citation type="journal article" date="2021" name="Nat. Plants">
        <title>The Taxus genome provides insights into paclitaxel biosynthesis.</title>
        <authorList>
            <person name="Xiong X."/>
            <person name="Gou J."/>
            <person name="Liao Q."/>
            <person name="Li Y."/>
            <person name="Zhou Q."/>
            <person name="Bi G."/>
            <person name="Li C."/>
            <person name="Du R."/>
            <person name="Wang X."/>
            <person name="Sun T."/>
            <person name="Guo L."/>
            <person name="Liang H."/>
            <person name="Lu P."/>
            <person name="Wu Y."/>
            <person name="Zhang Z."/>
            <person name="Ro D.K."/>
            <person name="Shang Y."/>
            <person name="Huang S."/>
            <person name="Yan J."/>
        </authorList>
    </citation>
    <scope>NUCLEOTIDE SEQUENCE [LARGE SCALE GENOMIC DNA]</scope>
    <source>
        <strain evidence="7">Ta-2019</strain>
    </source>
</reference>
<dbReference type="Proteomes" id="UP000824469">
    <property type="component" value="Unassembled WGS sequence"/>
</dbReference>
<dbReference type="GO" id="GO:0005634">
    <property type="term" value="C:nucleus"/>
    <property type="evidence" value="ECO:0007669"/>
    <property type="project" value="UniProtKB-SubCell"/>
</dbReference>
<keyword evidence="3" id="KW-0238">DNA-binding</keyword>
<evidence type="ECO:0000256" key="2">
    <source>
        <dbReference type="ARBA" id="ARBA00023015"/>
    </source>
</evidence>
<name>A0AA38CFI2_TAXCH</name>
<feature type="domain" description="AP2/ERF" evidence="6">
    <location>
        <begin position="147"/>
        <end position="204"/>
    </location>
</feature>
<evidence type="ECO:0000313" key="8">
    <source>
        <dbReference type="Proteomes" id="UP000824469"/>
    </source>
</evidence>
<dbReference type="AlphaFoldDB" id="A0AA38CFI2"/>
<keyword evidence="5" id="KW-0539">Nucleus</keyword>
<evidence type="ECO:0000259" key="6">
    <source>
        <dbReference type="PROSITE" id="PS51032"/>
    </source>
</evidence>
<dbReference type="InterPro" id="IPR036955">
    <property type="entry name" value="AP2/ERF_dom_sf"/>
</dbReference>
<evidence type="ECO:0000256" key="5">
    <source>
        <dbReference type="ARBA" id="ARBA00023242"/>
    </source>
</evidence>
<proteinExistence type="predicted"/>
<evidence type="ECO:0000313" key="7">
    <source>
        <dbReference type="EMBL" id="KAH9300291.1"/>
    </source>
</evidence>
<dbReference type="Gene3D" id="3.30.730.10">
    <property type="entry name" value="AP2/ERF domain"/>
    <property type="match status" value="1"/>
</dbReference>
<dbReference type="SMART" id="SM00380">
    <property type="entry name" value="AP2"/>
    <property type="match status" value="1"/>
</dbReference>
<evidence type="ECO:0000256" key="1">
    <source>
        <dbReference type="ARBA" id="ARBA00004123"/>
    </source>
</evidence>
<dbReference type="FunFam" id="3.30.730.10:FF:000001">
    <property type="entry name" value="Ethylene-responsive transcription factor 2"/>
    <property type="match status" value="1"/>
</dbReference>